<protein>
    <submittedName>
        <fullName evidence="2">Uncharacterized protein</fullName>
    </submittedName>
</protein>
<feature type="region of interest" description="Disordered" evidence="1">
    <location>
        <begin position="111"/>
        <end position="207"/>
    </location>
</feature>
<proteinExistence type="predicted"/>
<feature type="compositionally biased region" description="Low complexity" evidence="1">
    <location>
        <begin position="18"/>
        <end position="28"/>
    </location>
</feature>
<gene>
    <name evidence="2" type="ORF">GALL_489880</name>
</gene>
<dbReference type="EMBL" id="MLJW01004744">
    <property type="protein sequence ID" value="OIQ69413.1"/>
    <property type="molecule type" value="Genomic_DNA"/>
</dbReference>
<feature type="compositionally biased region" description="Basic and acidic residues" evidence="1">
    <location>
        <begin position="166"/>
        <end position="181"/>
    </location>
</feature>
<sequence length="207" mass="22690">MHLQHRPQPARQQKERQTVTQGQQAQVTPEIPPVKQKGSGCKAGHQQGKAVGKTGSRLQQRRQPPMPTSGYGALPGKQGQHREQHAIAVGKFAGQGGEQIAAPDRILFMQQKSQAGQHTPDSHRACQTQPVHTAQPDRTGQQHGCGKHADFHGRCKRHQGSQPGDTDERQRKVVRQKRETGKNLGHPGGDVPMGQQFVRVEPGVEQV</sequence>
<reference evidence="2" key="1">
    <citation type="submission" date="2016-10" db="EMBL/GenBank/DDBJ databases">
        <title>Sequence of Gallionella enrichment culture.</title>
        <authorList>
            <person name="Poehlein A."/>
            <person name="Muehling M."/>
            <person name="Daniel R."/>
        </authorList>
    </citation>
    <scope>NUCLEOTIDE SEQUENCE</scope>
</reference>
<dbReference type="AlphaFoldDB" id="A0A1J5Q0M9"/>
<evidence type="ECO:0000256" key="1">
    <source>
        <dbReference type="SAM" id="MobiDB-lite"/>
    </source>
</evidence>
<name>A0A1J5Q0M9_9ZZZZ</name>
<organism evidence="2">
    <name type="scientific">mine drainage metagenome</name>
    <dbReference type="NCBI Taxonomy" id="410659"/>
    <lineage>
        <taxon>unclassified sequences</taxon>
        <taxon>metagenomes</taxon>
        <taxon>ecological metagenomes</taxon>
    </lineage>
</organism>
<accession>A0A1J5Q0M9</accession>
<comment type="caution">
    <text evidence="2">The sequence shown here is derived from an EMBL/GenBank/DDBJ whole genome shotgun (WGS) entry which is preliminary data.</text>
</comment>
<feature type="compositionally biased region" description="Polar residues" evidence="1">
    <location>
        <begin position="111"/>
        <end position="142"/>
    </location>
</feature>
<feature type="region of interest" description="Disordered" evidence="1">
    <location>
        <begin position="1"/>
        <end position="83"/>
    </location>
</feature>
<evidence type="ECO:0000313" key="2">
    <source>
        <dbReference type="EMBL" id="OIQ69413.1"/>
    </source>
</evidence>